<reference evidence="2" key="1">
    <citation type="journal article" date="2012" name="J. Microbiol. Biotechnol.">
        <title>Ramlibacter ginsenosidimutans sp. nov., with ginsenoside-converting activity.</title>
        <authorList>
            <person name="Wang L."/>
            <person name="An D.S."/>
            <person name="Kim S.G."/>
            <person name="Jin F.X."/>
            <person name="Kim S.C."/>
            <person name="Lee S.T."/>
            <person name="Im W.T."/>
        </authorList>
    </citation>
    <scope>NUCLEOTIDE SEQUENCE</scope>
    <source>
        <strain evidence="2">KACC 17527</strain>
    </source>
</reference>
<dbReference type="Proteomes" id="UP000630528">
    <property type="component" value="Unassembled WGS sequence"/>
</dbReference>
<dbReference type="AlphaFoldDB" id="A0A934TQ56"/>
<proteinExistence type="predicted"/>
<evidence type="ECO:0000313" key="2">
    <source>
        <dbReference type="EMBL" id="MBK6005140.1"/>
    </source>
</evidence>
<dbReference type="RefSeq" id="WP_201166493.1">
    <property type="nucleotide sequence ID" value="NZ_JAEPWM010000001.1"/>
</dbReference>
<comment type="caution">
    <text evidence="2">The sequence shown here is derived from an EMBL/GenBank/DDBJ whole genome shotgun (WGS) entry which is preliminary data.</text>
</comment>
<feature type="chain" id="PRO_5037302030" description="Sel1 repeat family protein" evidence="1">
    <location>
        <begin position="24"/>
        <end position="307"/>
    </location>
</feature>
<evidence type="ECO:0008006" key="4">
    <source>
        <dbReference type="Google" id="ProtNLM"/>
    </source>
</evidence>
<evidence type="ECO:0000313" key="3">
    <source>
        <dbReference type="Proteomes" id="UP000630528"/>
    </source>
</evidence>
<keyword evidence="1" id="KW-0732">Signal</keyword>
<organism evidence="2 3">
    <name type="scientific">Ramlibacter ginsenosidimutans</name>
    <dbReference type="NCBI Taxonomy" id="502333"/>
    <lineage>
        <taxon>Bacteria</taxon>
        <taxon>Pseudomonadati</taxon>
        <taxon>Pseudomonadota</taxon>
        <taxon>Betaproteobacteria</taxon>
        <taxon>Burkholderiales</taxon>
        <taxon>Comamonadaceae</taxon>
        <taxon>Ramlibacter</taxon>
    </lineage>
</organism>
<reference evidence="2" key="2">
    <citation type="submission" date="2021-01" db="EMBL/GenBank/DDBJ databases">
        <authorList>
            <person name="Kang M."/>
        </authorList>
    </citation>
    <scope>NUCLEOTIDE SEQUENCE</scope>
    <source>
        <strain evidence="2">KACC 17527</strain>
    </source>
</reference>
<gene>
    <name evidence="2" type="ORF">JJB11_03465</name>
</gene>
<dbReference type="EMBL" id="JAEPWM010000001">
    <property type="protein sequence ID" value="MBK6005140.1"/>
    <property type="molecule type" value="Genomic_DNA"/>
</dbReference>
<name>A0A934TQ56_9BURK</name>
<evidence type="ECO:0000256" key="1">
    <source>
        <dbReference type="SAM" id="SignalP"/>
    </source>
</evidence>
<sequence length="307" mass="32455">MRASRLLRTTGSALMLAAAAARAEAPAPSSPPGPDLRSLCETISMNPADGKELARRSECVLSGVLPSTDRIGEARMLAKAALAAGEPSGGLMLYLVFQADPRNQFVRAGQPDLQAYRRLAARSLQQRQEQVEAIEGLGFAAGRNHAAAGVLLATYFHGTVAPRNVQRTGAITALLLRNGERTPSVERFAHEADAIVRVGAGTQASVRGFMETYRQAVDVVRSAYASQAGAGRACDAPQLTSVSAGAIQGAQYLPLQGNMVRDSYLVQGDWTESWTFQACDQEIPVKVGFAADGWGGTTSSVHIDKGD</sequence>
<protein>
    <recommendedName>
        <fullName evidence="4">Sel1 repeat family protein</fullName>
    </recommendedName>
</protein>
<feature type="signal peptide" evidence="1">
    <location>
        <begin position="1"/>
        <end position="23"/>
    </location>
</feature>
<accession>A0A934TQ56</accession>
<keyword evidence="3" id="KW-1185">Reference proteome</keyword>